<keyword evidence="2" id="KW-1185">Reference proteome</keyword>
<protein>
    <submittedName>
        <fullName evidence="1">Uncharacterized protein</fullName>
    </submittedName>
</protein>
<name>A0A5J6MC53_9PROT</name>
<organism evidence="1 2">
    <name type="scientific">Hypericibacter terrae</name>
    <dbReference type="NCBI Taxonomy" id="2602015"/>
    <lineage>
        <taxon>Bacteria</taxon>
        <taxon>Pseudomonadati</taxon>
        <taxon>Pseudomonadota</taxon>
        <taxon>Alphaproteobacteria</taxon>
        <taxon>Rhodospirillales</taxon>
        <taxon>Dongiaceae</taxon>
        <taxon>Hypericibacter</taxon>
    </lineage>
</organism>
<dbReference type="EMBL" id="CP042906">
    <property type="protein sequence ID" value="QEX14742.1"/>
    <property type="molecule type" value="Genomic_DNA"/>
</dbReference>
<gene>
    <name evidence="1" type="ORF">FRZ44_00170</name>
</gene>
<reference evidence="1 2" key="1">
    <citation type="submission" date="2019-08" db="EMBL/GenBank/DDBJ databases">
        <title>Hyperibacter terrae gen. nov., sp. nov. and Hyperibacter viscosus sp. nov., two new members in the family Rhodospirillaceae isolated from the rhizosphere of Hypericum perforatum.</title>
        <authorList>
            <person name="Noviana Z."/>
        </authorList>
    </citation>
    <scope>NUCLEOTIDE SEQUENCE [LARGE SCALE GENOMIC DNA]</scope>
    <source>
        <strain evidence="1 2">R5913</strain>
    </source>
</reference>
<sequence length="123" mass="14225">MGAYNWVRFDARCPRCEASSPIKAQRHIASSYDGDDSGRFHNRIYVVGQTMAWWPRTDRRWPSWTEENRAPSEGQEGVVRECCYANCETCGAELYAVIEFRDLTVVRIVDVGIESLWPADYLR</sequence>
<dbReference type="AlphaFoldDB" id="A0A5J6MC53"/>
<proteinExistence type="predicted"/>
<accession>A0A5J6MC53</accession>
<evidence type="ECO:0000313" key="2">
    <source>
        <dbReference type="Proteomes" id="UP000326202"/>
    </source>
</evidence>
<dbReference type="Proteomes" id="UP000326202">
    <property type="component" value="Chromosome"/>
</dbReference>
<dbReference type="KEGG" id="htq:FRZ44_00170"/>
<evidence type="ECO:0000313" key="1">
    <source>
        <dbReference type="EMBL" id="QEX14742.1"/>
    </source>
</evidence>
<dbReference type="OrthoDB" id="9553724at2"/>
<dbReference type="RefSeq" id="WP_151175263.1">
    <property type="nucleotide sequence ID" value="NZ_CP042906.1"/>
</dbReference>